<accession>A0ABT7MTN7</accession>
<keyword evidence="1" id="KW-0732">Signal</keyword>
<dbReference type="Gene3D" id="3.40.710.10">
    <property type="entry name" value="DD-peptidase/beta-lactamase superfamily"/>
    <property type="match status" value="1"/>
</dbReference>
<dbReference type="SUPFAM" id="SSF56601">
    <property type="entry name" value="beta-lactamase/transpeptidase-like"/>
    <property type="match status" value="1"/>
</dbReference>
<dbReference type="PANTHER" id="PTHR46825:SF7">
    <property type="entry name" value="D-ALANYL-D-ALANINE CARBOXYPEPTIDASE"/>
    <property type="match status" value="1"/>
</dbReference>
<dbReference type="GO" id="GO:0016787">
    <property type="term" value="F:hydrolase activity"/>
    <property type="evidence" value="ECO:0007669"/>
    <property type="project" value="UniProtKB-KW"/>
</dbReference>
<dbReference type="EMBL" id="JASXSZ010000001">
    <property type="protein sequence ID" value="MDL9977812.1"/>
    <property type="molecule type" value="Genomic_DNA"/>
</dbReference>
<dbReference type="InterPro" id="IPR050491">
    <property type="entry name" value="AmpC-like"/>
</dbReference>
<dbReference type="Proteomes" id="UP001235064">
    <property type="component" value="Unassembled WGS sequence"/>
</dbReference>
<keyword evidence="4" id="KW-1185">Reference proteome</keyword>
<evidence type="ECO:0000256" key="1">
    <source>
        <dbReference type="SAM" id="SignalP"/>
    </source>
</evidence>
<sequence>MAAVAATVIALSLATAGCAPTPAAEHAAVAGNGGDFAKDTQKQLQDAVHAAMSASGASGAIVGVWAPWAGDWVEGLGTQSPTDKTAVTTAMDFRIADVTRAMTCDALYQVAADGTVDVDKPLSTYDPGYPDLGKTTLRQLCDGTAPIGSYRASLGPVMADNPTRQWDPHELVTYGLGQTLPAGGATAYHDSDAAYVLVGVILERVTGKTIAQILHDKVFAPLGLPSTALPGASASTPHTTGTALTGLNSVKGADGKWVCDKPADVTDASASLGSSAAGVVSDIDDLGAYVQALAKGTLTPKGSKRFASPQPVAAGTPSWYTAAGGAYQAGNLIGQFGAVPGYATAAFSDPATGLTVAVVLNNSGAGASVAEYLAWELAAIASKAPAEKGKKAPAAGLPWTAQQYADAIAQSAICAPPAK</sequence>
<dbReference type="RefSeq" id="WP_286287797.1">
    <property type="nucleotide sequence ID" value="NZ_JASXSZ010000001.1"/>
</dbReference>
<comment type="caution">
    <text evidence="3">The sequence shown here is derived from an EMBL/GenBank/DDBJ whole genome shotgun (WGS) entry which is preliminary data.</text>
</comment>
<proteinExistence type="predicted"/>
<feature type="signal peptide" evidence="1">
    <location>
        <begin position="1"/>
        <end position="23"/>
    </location>
</feature>
<name>A0ABT7MTN7_9MICO</name>
<evidence type="ECO:0000313" key="4">
    <source>
        <dbReference type="Proteomes" id="UP001235064"/>
    </source>
</evidence>
<evidence type="ECO:0000313" key="3">
    <source>
        <dbReference type="EMBL" id="MDL9977812.1"/>
    </source>
</evidence>
<feature type="chain" id="PRO_5046627125" evidence="1">
    <location>
        <begin position="24"/>
        <end position="419"/>
    </location>
</feature>
<keyword evidence="3" id="KW-0378">Hydrolase</keyword>
<organism evidence="3 4">
    <name type="scientific">Microbacterium candidum</name>
    <dbReference type="NCBI Taxonomy" id="3041922"/>
    <lineage>
        <taxon>Bacteria</taxon>
        <taxon>Bacillati</taxon>
        <taxon>Actinomycetota</taxon>
        <taxon>Actinomycetes</taxon>
        <taxon>Micrococcales</taxon>
        <taxon>Microbacteriaceae</taxon>
        <taxon>Microbacterium</taxon>
    </lineage>
</organism>
<evidence type="ECO:0000259" key="2">
    <source>
        <dbReference type="Pfam" id="PF00144"/>
    </source>
</evidence>
<dbReference type="InterPro" id="IPR012338">
    <property type="entry name" value="Beta-lactam/transpept-like"/>
</dbReference>
<feature type="domain" description="Beta-lactamase-related" evidence="2">
    <location>
        <begin position="46"/>
        <end position="374"/>
    </location>
</feature>
<dbReference type="Pfam" id="PF00144">
    <property type="entry name" value="Beta-lactamase"/>
    <property type="match status" value="1"/>
</dbReference>
<reference evidence="3 4" key="1">
    <citation type="submission" date="2023-06" db="EMBL/GenBank/DDBJ databases">
        <title>Microbacterium sp. nov., isolated from a waste landfill.</title>
        <authorList>
            <person name="Wen W."/>
        </authorList>
    </citation>
    <scope>NUCLEOTIDE SEQUENCE [LARGE SCALE GENOMIC DNA]</scope>
    <source>
        <strain evidence="3 4">ASV49</strain>
    </source>
</reference>
<protein>
    <submittedName>
        <fullName evidence="3">Serine hydrolase domain-containing protein</fullName>
        <ecNumber evidence="3">3.1.1.103</ecNumber>
    </submittedName>
</protein>
<dbReference type="InterPro" id="IPR001466">
    <property type="entry name" value="Beta-lactam-related"/>
</dbReference>
<gene>
    <name evidence="3" type="ORF">QSV35_00575</name>
</gene>
<dbReference type="EC" id="3.1.1.103" evidence="3"/>
<dbReference type="PANTHER" id="PTHR46825">
    <property type="entry name" value="D-ALANYL-D-ALANINE-CARBOXYPEPTIDASE/ENDOPEPTIDASE AMPH"/>
    <property type="match status" value="1"/>
</dbReference>